<dbReference type="AlphaFoldDB" id="A0A5B3GXH3"/>
<sequence length="211" mass="24179">MGHNNKVIYEDSSAIAAQRRAYYSFIADAQKIIDEITAAGIVFGDDILTRLSNVNDLTALIEEQVTKEAGKMQFALSKKQYMDSVKPLYALAEQWQRRYTQAKGNCDIRNDLFSISQGHIFLFEDKVDNYLKEQHVIYLDTEAKEQVYAQAQDIVNKLEELDAYLREHGNVMRAVSRSGYLTTNGIISIGNNNEFSINLPGFRYVEKFTRR</sequence>
<organism evidence="1 2">
    <name type="scientific">Alistipes onderdonkii</name>
    <dbReference type="NCBI Taxonomy" id="328813"/>
    <lineage>
        <taxon>Bacteria</taxon>
        <taxon>Pseudomonadati</taxon>
        <taxon>Bacteroidota</taxon>
        <taxon>Bacteroidia</taxon>
        <taxon>Bacteroidales</taxon>
        <taxon>Rikenellaceae</taxon>
        <taxon>Alistipes</taxon>
    </lineage>
</organism>
<evidence type="ECO:0000313" key="1">
    <source>
        <dbReference type="EMBL" id="KAA2378217.1"/>
    </source>
</evidence>
<name>A0A5B3GXH3_9BACT</name>
<accession>A0A5B3GXH3</accession>
<dbReference type="EMBL" id="VVXH01000008">
    <property type="protein sequence ID" value="KAA2378217.1"/>
    <property type="molecule type" value="Genomic_DNA"/>
</dbReference>
<gene>
    <name evidence="1" type="ORF">F2Y10_10070</name>
</gene>
<proteinExistence type="predicted"/>
<dbReference type="RefSeq" id="WP_018697245.1">
    <property type="nucleotide sequence ID" value="NZ_AP025562.1"/>
</dbReference>
<dbReference type="Proteomes" id="UP000322940">
    <property type="component" value="Unassembled WGS sequence"/>
</dbReference>
<comment type="caution">
    <text evidence="1">The sequence shown here is derived from an EMBL/GenBank/DDBJ whole genome shotgun (WGS) entry which is preliminary data.</text>
</comment>
<protein>
    <submittedName>
        <fullName evidence="1">Uncharacterized protein</fullName>
    </submittedName>
</protein>
<evidence type="ECO:0000313" key="2">
    <source>
        <dbReference type="Proteomes" id="UP000322940"/>
    </source>
</evidence>
<reference evidence="1 2" key="1">
    <citation type="journal article" date="2019" name="Nat. Med.">
        <title>A library of human gut bacterial isolates paired with longitudinal multiomics data enables mechanistic microbiome research.</title>
        <authorList>
            <person name="Poyet M."/>
            <person name="Groussin M."/>
            <person name="Gibbons S.M."/>
            <person name="Avila-Pacheco J."/>
            <person name="Jiang X."/>
            <person name="Kearney S.M."/>
            <person name="Perrotta A.R."/>
            <person name="Berdy B."/>
            <person name="Zhao S."/>
            <person name="Lieberman T.D."/>
            <person name="Swanson P.K."/>
            <person name="Smith M."/>
            <person name="Roesemann S."/>
            <person name="Alexander J.E."/>
            <person name="Rich S.A."/>
            <person name="Livny J."/>
            <person name="Vlamakis H."/>
            <person name="Clish C."/>
            <person name="Bullock K."/>
            <person name="Deik A."/>
            <person name="Scott J."/>
            <person name="Pierce K.A."/>
            <person name="Xavier R.J."/>
            <person name="Alm E.J."/>
        </authorList>
    </citation>
    <scope>NUCLEOTIDE SEQUENCE [LARGE SCALE GENOMIC DNA]</scope>
    <source>
        <strain evidence="1 2">BIOML-A266</strain>
    </source>
</reference>